<dbReference type="AlphaFoldDB" id="A0A840SJL3"/>
<proteinExistence type="predicted"/>
<dbReference type="GO" id="GO:0015074">
    <property type="term" value="P:DNA integration"/>
    <property type="evidence" value="ECO:0007669"/>
    <property type="project" value="InterPro"/>
</dbReference>
<protein>
    <submittedName>
        <fullName evidence="3">Integrase</fullName>
    </submittedName>
</protein>
<evidence type="ECO:0000313" key="4">
    <source>
        <dbReference type="Proteomes" id="UP000549457"/>
    </source>
</evidence>
<gene>
    <name evidence="3" type="ORF">HNP73_000259</name>
</gene>
<organism evidence="3 4">
    <name type="scientific">Amaricoccus macauensis</name>
    <dbReference type="NCBI Taxonomy" id="57001"/>
    <lineage>
        <taxon>Bacteria</taxon>
        <taxon>Pseudomonadati</taxon>
        <taxon>Pseudomonadota</taxon>
        <taxon>Alphaproteobacteria</taxon>
        <taxon>Rhodobacterales</taxon>
        <taxon>Paracoccaceae</taxon>
        <taxon>Amaricoccus</taxon>
    </lineage>
</organism>
<dbReference type="Pfam" id="PF00589">
    <property type="entry name" value="Phage_integrase"/>
    <property type="match status" value="1"/>
</dbReference>
<dbReference type="RefSeq" id="WP_184146334.1">
    <property type="nucleotide sequence ID" value="NZ_JACHFM010000001.1"/>
</dbReference>
<name>A0A840SJL3_9RHOB</name>
<dbReference type="InterPro" id="IPR002104">
    <property type="entry name" value="Integrase_catalytic"/>
</dbReference>
<dbReference type="InterPro" id="IPR013762">
    <property type="entry name" value="Integrase-like_cat_sf"/>
</dbReference>
<feature type="domain" description="Tyr recombinase" evidence="2">
    <location>
        <begin position="176"/>
        <end position="352"/>
    </location>
</feature>
<keyword evidence="4" id="KW-1185">Reference proteome</keyword>
<comment type="caution">
    <text evidence="3">The sequence shown here is derived from an EMBL/GenBank/DDBJ whole genome shotgun (WGS) entry which is preliminary data.</text>
</comment>
<evidence type="ECO:0000313" key="3">
    <source>
        <dbReference type="EMBL" id="MBB5220338.1"/>
    </source>
</evidence>
<dbReference type="GO" id="GO:0003677">
    <property type="term" value="F:DNA binding"/>
    <property type="evidence" value="ECO:0007669"/>
    <property type="project" value="InterPro"/>
</dbReference>
<evidence type="ECO:0000259" key="2">
    <source>
        <dbReference type="PROSITE" id="PS51898"/>
    </source>
</evidence>
<dbReference type="SUPFAM" id="SSF56349">
    <property type="entry name" value="DNA breaking-rejoining enzymes"/>
    <property type="match status" value="1"/>
</dbReference>
<evidence type="ECO:0000256" key="1">
    <source>
        <dbReference type="ARBA" id="ARBA00023172"/>
    </source>
</evidence>
<sequence length="363" mass="40771">MPARYDTIIVVRKKNARGEEVEYHTVGRRGPSIWRTGEPNPPGTPGYQAAYDAAIGVRAVIDPPATGHGWGTVNDLLDAYERSREFCRLAPRTRSDYLRGLVDVRARYGAAPLGIINSVALKGNVLDWIEMRWAGKAADKRLDPFKFSLSWATGRHPERVPVNYLHGIPRFYEGADRAEIIWEDAEIDLFCSRAPEQHADAVRLARETGLRIGDLVELERSEIKRAPDGSRAIILRPNKRRRRIVNMPLSPAAEAIIDKAPISRRLILKPKRADAWDPARLSREVREYATKYEIRPELRFNDLRGTKVTEMVWSGISVPDLAIRIGWKIETAAKMLGVYAALNPGRASVVALPGMGRRDSTAR</sequence>
<keyword evidence="1" id="KW-0233">DNA recombination</keyword>
<dbReference type="Gene3D" id="1.10.443.10">
    <property type="entry name" value="Intergrase catalytic core"/>
    <property type="match status" value="1"/>
</dbReference>
<dbReference type="PROSITE" id="PS51898">
    <property type="entry name" value="TYR_RECOMBINASE"/>
    <property type="match status" value="1"/>
</dbReference>
<dbReference type="InterPro" id="IPR011010">
    <property type="entry name" value="DNA_brk_join_enz"/>
</dbReference>
<accession>A0A840SJL3</accession>
<reference evidence="3 4" key="1">
    <citation type="submission" date="2020-08" db="EMBL/GenBank/DDBJ databases">
        <title>Genomic Encyclopedia of Type Strains, Phase IV (KMG-IV): sequencing the most valuable type-strain genomes for metagenomic binning, comparative biology and taxonomic classification.</title>
        <authorList>
            <person name="Goeker M."/>
        </authorList>
    </citation>
    <scope>NUCLEOTIDE SEQUENCE [LARGE SCALE GENOMIC DNA]</scope>
    <source>
        <strain evidence="3 4">DSM 101730</strain>
    </source>
</reference>
<dbReference type="GO" id="GO:0006310">
    <property type="term" value="P:DNA recombination"/>
    <property type="evidence" value="ECO:0007669"/>
    <property type="project" value="UniProtKB-KW"/>
</dbReference>
<dbReference type="EMBL" id="JACHFM010000001">
    <property type="protein sequence ID" value="MBB5220338.1"/>
    <property type="molecule type" value="Genomic_DNA"/>
</dbReference>
<dbReference type="Proteomes" id="UP000549457">
    <property type="component" value="Unassembled WGS sequence"/>
</dbReference>